<dbReference type="InterPro" id="IPR049945">
    <property type="entry name" value="AAA_22"/>
</dbReference>
<evidence type="ECO:0000259" key="2">
    <source>
        <dbReference type="Pfam" id="PF13401"/>
    </source>
</evidence>
<keyword evidence="1" id="KW-0472">Membrane</keyword>
<comment type="caution">
    <text evidence="3">The sequence shown here is derived from an EMBL/GenBank/DDBJ whole genome shotgun (WGS) entry which is preliminary data.</text>
</comment>
<dbReference type="Pfam" id="PF13401">
    <property type="entry name" value="AAA_22"/>
    <property type="match status" value="1"/>
</dbReference>
<accession>A0ABW2YGV2</accession>
<protein>
    <submittedName>
        <fullName evidence="3">AAA family ATPase</fullName>
    </submittedName>
</protein>
<proteinExistence type="predicted"/>
<feature type="transmembrane region" description="Helical" evidence="1">
    <location>
        <begin position="163"/>
        <end position="184"/>
    </location>
</feature>
<evidence type="ECO:0000313" key="3">
    <source>
        <dbReference type="EMBL" id="MFD0727449.1"/>
    </source>
</evidence>
<evidence type="ECO:0000256" key="1">
    <source>
        <dbReference type="SAM" id="Phobius"/>
    </source>
</evidence>
<name>A0ABW2YGV2_9GAMM</name>
<gene>
    <name evidence="3" type="ORF">ACFQ0E_17785</name>
</gene>
<dbReference type="InterPro" id="IPR027417">
    <property type="entry name" value="P-loop_NTPase"/>
</dbReference>
<keyword evidence="1" id="KW-0812">Transmembrane</keyword>
<keyword evidence="1" id="KW-1133">Transmembrane helix</keyword>
<sequence length="721" mass="80330">MTSLLARQWRALGWPRLLLAALAALFIGSAVFAPQWNPVTRVLFRFDPTLLAAVGQGWNETAYAKTVLSGMLADEDGWPSSLPQDGMLAGEGYFTFDLSEPWTLKVMTSEAFPARAGMQGEVIRYRYDPRTQRWDCDARASVLPTRLLPVNCQRPSGWGLTQWLIGLLSMLLLSVIALAAWLFHRNPMLMPLQRDPARLFDMPLDDLQALDRALGWLRQRDALLRAVGVESDAWRQVLGFDRASSVQKAEILALAIGAQSRRNTDWALPGELFEWRMPDELPVNLARCLLYVPDPARTPAEIVRALRELRTGQDVLLVLSPSIEADRYLMPACRDPANLLVAPDRRAQTRWLLAPEPVDALVRAMARQLQVTRISPYQTRGGVSRPSSFFGRAQLLAQVVNREPGNYVLVGGRQLGKTSLMKAIQRQFEAHPRVRCLYLALRDHRLAPRVASEAGLDPDTDLDVALSALAAQSDGRALLLLIDEADLFLRHDAAHQYPELARLRALSEEGRCHFMLAGFWDVYQAATQDYQSPLRNFGEVITIGGLETAACRALATQPLERLGIAFQTPALVDAVVEASGERANLVAILCQECLQVLPPGTARIRHEHVQAALASQAAQDALAGWARLTQDDAASRLDRIIVYRIASTGTQRVADLLELLDAHGARIDIETLRQSLARLRLAWVLRQDGDRYRFAVPLFERQFDPAELGLFLERELRGLVG</sequence>
<dbReference type="SUPFAM" id="SSF52540">
    <property type="entry name" value="P-loop containing nucleoside triphosphate hydrolases"/>
    <property type="match status" value="1"/>
</dbReference>
<reference evidence="4" key="1">
    <citation type="journal article" date="2019" name="Int. J. Syst. Evol. Microbiol.">
        <title>The Global Catalogue of Microorganisms (GCM) 10K type strain sequencing project: providing services to taxonomists for standard genome sequencing and annotation.</title>
        <authorList>
            <consortium name="The Broad Institute Genomics Platform"/>
            <consortium name="The Broad Institute Genome Sequencing Center for Infectious Disease"/>
            <person name="Wu L."/>
            <person name="Ma J."/>
        </authorList>
    </citation>
    <scope>NUCLEOTIDE SEQUENCE [LARGE SCALE GENOMIC DNA]</scope>
    <source>
        <strain evidence="4">CCUG 55585</strain>
    </source>
</reference>
<dbReference type="Gene3D" id="3.40.50.300">
    <property type="entry name" value="P-loop containing nucleotide triphosphate hydrolases"/>
    <property type="match status" value="1"/>
</dbReference>
<dbReference type="EMBL" id="JBHTIF010000005">
    <property type="protein sequence ID" value="MFD0727449.1"/>
    <property type="molecule type" value="Genomic_DNA"/>
</dbReference>
<keyword evidence="4" id="KW-1185">Reference proteome</keyword>
<dbReference type="Proteomes" id="UP001597110">
    <property type="component" value="Unassembled WGS sequence"/>
</dbReference>
<organism evidence="3 4">
    <name type="scientific">Lysobacter brunescens</name>
    <dbReference type="NCBI Taxonomy" id="262323"/>
    <lineage>
        <taxon>Bacteria</taxon>
        <taxon>Pseudomonadati</taxon>
        <taxon>Pseudomonadota</taxon>
        <taxon>Gammaproteobacteria</taxon>
        <taxon>Lysobacterales</taxon>
        <taxon>Lysobacteraceae</taxon>
        <taxon>Lysobacter</taxon>
    </lineage>
</organism>
<dbReference type="RefSeq" id="WP_386826126.1">
    <property type="nucleotide sequence ID" value="NZ_JBHTIF010000005.1"/>
</dbReference>
<feature type="domain" description="ORC1/DEAH AAA+ ATPase" evidence="2">
    <location>
        <begin position="403"/>
        <end position="518"/>
    </location>
</feature>
<evidence type="ECO:0000313" key="4">
    <source>
        <dbReference type="Proteomes" id="UP001597110"/>
    </source>
</evidence>